<evidence type="ECO:0000313" key="5">
    <source>
        <dbReference type="Proteomes" id="UP000425960"/>
    </source>
</evidence>
<dbReference type="AlphaFoldDB" id="A0A5K7ZLB0"/>
<dbReference type="Gene3D" id="2.40.420.20">
    <property type="match status" value="1"/>
</dbReference>
<evidence type="ECO:0000256" key="1">
    <source>
        <dbReference type="ARBA" id="ARBA00009477"/>
    </source>
</evidence>
<protein>
    <submittedName>
        <fullName evidence="4">MexH family multidrug efflux RND transporter periplasmic adaptor subunit</fullName>
    </submittedName>
</protein>
<dbReference type="Pfam" id="PF25989">
    <property type="entry name" value="YknX_C"/>
    <property type="match status" value="1"/>
</dbReference>
<dbReference type="Pfam" id="PF25954">
    <property type="entry name" value="Beta-barrel_RND_2"/>
    <property type="match status" value="1"/>
</dbReference>
<dbReference type="Gene3D" id="2.40.50.100">
    <property type="match status" value="1"/>
</dbReference>
<feature type="domain" description="CusB-like beta-barrel" evidence="2">
    <location>
        <begin position="203"/>
        <end position="270"/>
    </location>
</feature>
<proteinExistence type="inferred from homology"/>
<organism evidence="4 5">
    <name type="scientific">Desulfosarcina ovata subsp. sediminis</name>
    <dbReference type="NCBI Taxonomy" id="885957"/>
    <lineage>
        <taxon>Bacteria</taxon>
        <taxon>Pseudomonadati</taxon>
        <taxon>Thermodesulfobacteriota</taxon>
        <taxon>Desulfobacteria</taxon>
        <taxon>Desulfobacterales</taxon>
        <taxon>Desulfosarcinaceae</taxon>
        <taxon>Desulfosarcina</taxon>
    </lineage>
</organism>
<dbReference type="InterPro" id="IPR058637">
    <property type="entry name" value="YknX-like_C"/>
</dbReference>
<dbReference type="SUPFAM" id="SSF111369">
    <property type="entry name" value="HlyD-like secretion proteins"/>
    <property type="match status" value="1"/>
</dbReference>
<feature type="domain" description="YknX-like C-terminal permuted SH3-like" evidence="3">
    <location>
        <begin position="282"/>
        <end position="351"/>
    </location>
</feature>
<dbReference type="PANTHER" id="PTHR30469">
    <property type="entry name" value="MULTIDRUG RESISTANCE PROTEIN MDTA"/>
    <property type="match status" value="1"/>
</dbReference>
<dbReference type="Gene3D" id="1.10.287.470">
    <property type="entry name" value="Helix hairpin bin"/>
    <property type="match status" value="1"/>
</dbReference>
<dbReference type="Gene3D" id="2.40.30.170">
    <property type="match status" value="1"/>
</dbReference>
<evidence type="ECO:0000259" key="3">
    <source>
        <dbReference type="Pfam" id="PF25989"/>
    </source>
</evidence>
<dbReference type="GO" id="GO:0015562">
    <property type="term" value="F:efflux transmembrane transporter activity"/>
    <property type="evidence" value="ECO:0007669"/>
    <property type="project" value="TreeGrafter"/>
</dbReference>
<evidence type="ECO:0000259" key="2">
    <source>
        <dbReference type="Pfam" id="PF25954"/>
    </source>
</evidence>
<dbReference type="PROSITE" id="PS51257">
    <property type="entry name" value="PROKAR_LIPOPROTEIN"/>
    <property type="match status" value="1"/>
</dbReference>
<dbReference type="InterPro" id="IPR006143">
    <property type="entry name" value="RND_pump_MFP"/>
</dbReference>
<reference evidence="4 5" key="1">
    <citation type="submission" date="2019-11" db="EMBL/GenBank/DDBJ databases">
        <title>Comparative genomics of hydrocarbon-degrading Desulfosarcina strains.</title>
        <authorList>
            <person name="Watanabe M."/>
            <person name="Kojima H."/>
            <person name="Fukui M."/>
        </authorList>
    </citation>
    <scope>NUCLEOTIDE SEQUENCE [LARGE SCALE GENOMIC DNA]</scope>
    <source>
        <strain evidence="4 5">28bB2T</strain>
    </source>
</reference>
<dbReference type="FunFam" id="2.40.30.170:FF:000010">
    <property type="entry name" value="Efflux RND transporter periplasmic adaptor subunit"/>
    <property type="match status" value="1"/>
</dbReference>
<dbReference type="KEGG" id="dov:DSCO28_16210"/>
<evidence type="ECO:0000313" key="4">
    <source>
        <dbReference type="EMBL" id="BBO81055.1"/>
    </source>
</evidence>
<dbReference type="InterPro" id="IPR058792">
    <property type="entry name" value="Beta-barrel_RND_2"/>
</dbReference>
<sequence length="362" mass="39002">MKNHSRQAWAGWLVTAAVLIYTLAGCKTENTEATLITLPEKVSVLVKPVTCVSTHQTIFVSGTLEADQTAPLSFLVPGKVNRLLVDEGSRVRKGDLLSTLEADDYRNNLAIAEAALSLAKDNYERYEPLYQNGAFAEKNFIELKTGLAKARAARDIARKALADTALHAPIPGIIGIKGIEIGQMVSPQVVAFTVVKSDVIYARVSVPESEIDQVRLGQQADVVIPALDGQTFIGKVSMIGPVADPRSRTYDVKIKLSNPEFLLRPGMIVRSGIVTGRTVDILTVPGSAIVRDADNLTYVFVADARTELAQRKRVEPGTAVRKEIEIKSGLAPEDVVIVAGQNKLTDGTPISIAKIGVLEVDP</sequence>
<gene>
    <name evidence="4" type="ORF">DSCO28_16210</name>
</gene>
<dbReference type="NCBIfam" id="TIGR01730">
    <property type="entry name" value="RND_mfp"/>
    <property type="match status" value="1"/>
</dbReference>
<dbReference type="RefSeq" id="WP_173179199.1">
    <property type="nucleotide sequence ID" value="NZ_AP021876.1"/>
</dbReference>
<name>A0A5K7ZLB0_9BACT</name>
<dbReference type="GO" id="GO:1990281">
    <property type="term" value="C:efflux pump complex"/>
    <property type="evidence" value="ECO:0007669"/>
    <property type="project" value="TreeGrafter"/>
</dbReference>
<dbReference type="Proteomes" id="UP000425960">
    <property type="component" value="Chromosome"/>
</dbReference>
<dbReference type="EMBL" id="AP021876">
    <property type="protein sequence ID" value="BBO81055.1"/>
    <property type="molecule type" value="Genomic_DNA"/>
</dbReference>
<dbReference type="PANTHER" id="PTHR30469:SF15">
    <property type="entry name" value="HLYD FAMILY OF SECRETION PROTEINS"/>
    <property type="match status" value="1"/>
</dbReference>
<accession>A0A5K7ZLB0</accession>
<comment type="similarity">
    <text evidence="1">Belongs to the membrane fusion protein (MFP) (TC 8.A.1) family.</text>
</comment>